<keyword evidence="4 7" id="KW-1133">Transmembrane helix</keyword>
<reference evidence="10" key="1">
    <citation type="journal article" date="2014" name="Int. J. Syst. Evol. Microbiol.">
        <title>Complete genome sequence of Corynebacterium casei LMG S-19264T (=DSM 44701T), isolated from a smear-ripened cheese.</title>
        <authorList>
            <consortium name="US DOE Joint Genome Institute (JGI-PGF)"/>
            <person name="Walter F."/>
            <person name="Albersmeier A."/>
            <person name="Kalinowski J."/>
            <person name="Ruckert C."/>
        </authorList>
    </citation>
    <scope>NUCLEOTIDE SEQUENCE</scope>
    <source>
        <strain evidence="10">CGMCC 1.7086</strain>
    </source>
</reference>
<evidence type="ECO:0000313" key="11">
    <source>
        <dbReference type="Proteomes" id="UP000606935"/>
    </source>
</evidence>
<dbReference type="InterPro" id="IPR025857">
    <property type="entry name" value="MacB_PCD"/>
</dbReference>
<gene>
    <name evidence="10" type="primary">ybjZ</name>
    <name evidence="10" type="ORF">GCM10010982_22680</name>
</gene>
<evidence type="ECO:0000256" key="4">
    <source>
        <dbReference type="ARBA" id="ARBA00022989"/>
    </source>
</evidence>
<proteinExistence type="inferred from homology"/>
<dbReference type="GO" id="GO:0022857">
    <property type="term" value="F:transmembrane transporter activity"/>
    <property type="evidence" value="ECO:0007669"/>
    <property type="project" value="TreeGrafter"/>
</dbReference>
<comment type="caution">
    <text evidence="10">The sequence shown here is derived from an EMBL/GenBank/DDBJ whole genome shotgun (WGS) entry which is preliminary data.</text>
</comment>
<organism evidence="10 11">
    <name type="scientific">Bowmanella pacifica</name>
    <dbReference type="NCBI Taxonomy" id="502051"/>
    <lineage>
        <taxon>Bacteria</taxon>
        <taxon>Pseudomonadati</taxon>
        <taxon>Pseudomonadota</taxon>
        <taxon>Gammaproteobacteria</taxon>
        <taxon>Alteromonadales</taxon>
        <taxon>Alteromonadaceae</taxon>
        <taxon>Bowmanella</taxon>
    </lineage>
</organism>
<evidence type="ECO:0000256" key="1">
    <source>
        <dbReference type="ARBA" id="ARBA00004651"/>
    </source>
</evidence>
<dbReference type="PANTHER" id="PTHR30572">
    <property type="entry name" value="MEMBRANE COMPONENT OF TRANSPORTER-RELATED"/>
    <property type="match status" value="1"/>
</dbReference>
<feature type="transmembrane region" description="Helical" evidence="7">
    <location>
        <begin position="374"/>
        <end position="392"/>
    </location>
</feature>
<evidence type="ECO:0000256" key="5">
    <source>
        <dbReference type="ARBA" id="ARBA00023136"/>
    </source>
</evidence>
<name>A0A917YZR0_9ALTE</name>
<dbReference type="Proteomes" id="UP000606935">
    <property type="component" value="Unassembled WGS sequence"/>
</dbReference>
<feature type="transmembrane region" description="Helical" evidence="7">
    <location>
        <begin position="21"/>
        <end position="45"/>
    </location>
</feature>
<comment type="subcellular location">
    <subcellularLocation>
        <location evidence="1">Cell membrane</location>
        <topology evidence="1">Multi-pass membrane protein</topology>
    </subcellularLocation>
</comment>
<reference evidence="10" key="2">
    <citation type="submission" date="2020-09" db="EMBL/GenBank/DDBJ databases">
        <authorList>
            <person name="Sun Q."/>
            <person name="Zhou Y."/>
        </authorList>
    </citation>
    <scope>NUCLEOTIDE SEQUENCE</scope>
    <source>
        <strain evidence="10">CGMCC 1.7086</strain>
    </source>
</reference>
<dbReference type="InterPro" id="IPR003838">
    <property type="entry name" value="ABC3_permease_C"/>
</dbReference>
<evidence type="ECO:0000313" key="10">
    <source>
        <dbReference type="EMBL" id="GGO70063.1"/>
    </source>
</evidence>
<feature type="domain" description="MacB-like periplasmic core" evidence="9">
    <location>
        <begin position="43"/>
        <end position="244"/>
    </location>
</feature>
<feature type="transmembrane region" description="Helical" evidence="7">
    <location>
        <begin position="341"/>
        <end position="362"/>
    </location>
</feature>
<evidence type="ECO:0000259" key="9">
    <source>
        <dbReference type="Pfam" id="PF12704"/>
    </source>
</evidence>
<protein>
    <submittedName>
        <fullName evidence="10">ABC transporter permease</fullName>
    </submittedName>
</protein>
<sequence>MLPFSSWEIGPIFRAMTRNKVGAVLIALQVAVTMCIIVNSVHILMERTEQMARDSGIDEANSFYLSSTGFADDFNDQVVIQTDLDAIRALPGVIDAMQINAIPISGGGWSMGLQTQPGAEFEGVGTAVYMVDDHVLNTLDLELIAGEAFQPSDIRWRERSQRDWPAEIIITRALTENLFPEQSYQDTVGKTLYINDDEPVIIKGIIDKLQAPWVGWERLENAMLSPEQTLFSSSMYFVRTEPGRLDELMPAVEQMLADSNKGRVVRGLRSMQETRERTYRRDQAMIKILTTVMITLTLVTALGIVGLASFNVNRRRKQIGTRRALGASQASVLRYFMLENFLISSIGVILGAVLTVGLNIYLVQSLGLTKLHWWLIPVGMLTLWLVGQLAVLGPARRATATSPAIATRTV</sequence>
<dbReference type="InterPro" id="IPR050250">
    <property type="entry name" value="Macrolide_Exporter_MacB"/>
</dbReference>
<keyword evidence="2" id="KW-1003">Cell membrane</keyword>
<keyword evidence="3 7" id="KW-0812">Transmembrane</keyword>
<evidence type="ECO:0000259" key="8">
    <source>
        <dbReference type="Pfam" id="PF02687"/>
    </source>
</evidence>
<dbReference type="Pfam" id="PF12704">
    <property type="entry name" value="MacB_PCD"/>
    <property type="match status" value="1"/>
</dbReference>
<dbReference type="GO" id="GO:0005886">
    <property type="term" value="C:plasma membrane"/>
    <property type="evidence" value="ECO:0007669"/>
    <property type="project" value="UniProtKB-SubCell"/>
</dbReference>
<dbReference type="RefSeq" id="WP_188694889.1">
    <property type="nucleotide sequence ID" value="NZ_BMLS01000003.1"/>
</dbReference>
<evidence type="ECO:0000256" key="2">
    <source>
        <dbReference type="ARBA" id="ARBA00022475"/>
    </source>
</evidence>
<evidence type="ECO:0000256" key="3">
    <source>
        <dbReference type="ARBA" id="ARBA00022692"/>
    </source>
</evidence>
<feature type="domain" description="ABC3 transporter permease C-terminal" evidence="8">
    <location>
        <begin position="292"/>
        <end position="403"/>
    </location>
</feature>
<feature type="transmembrane region" description="Helical" evidence="7">
    <location>
        <begin position="288"/>
        <end position="312"/>
    </location>
</feature>
<dbReference type="PANTHER" id="PTHR30572:SF4">
    <property type="entry name" value="ABC TRANSPORTER PERMEASE YTRF"/>
    <property type="match status" value="1"/>
</dbReference>
<dbReference type="AlphaFoldDB" id="A0A917YZR0"/>
<keyword evidence="5 7" id="KW-0472">Membrane</keyword>
<accession>A0A917YZR0</accession>
<dbReference type="Pfam" id="PF02687">
    <property type="entry name" value="FtsX"/>
    <property type="match status" value="1"/>
</dbReference>
<evidence type="ECO:0000256" key="6">
    <source>
        <dbReference type="ARBA" id="ARBA00038076"/>
    </source>
</evidence>
<evidence type="ECO:0000256" key="7">
    <source>
        <dbReference type="SAM" id="Phobius"/>
    </source>
</evidence>
<comment type="similarity">
    <text evidence="6">Belongs to the ABC-4 integral membrane protein family.</text>
</comment>
<keyword evidence="11" id="KW-1185">Reference proteome</keyword>
<dbReference type="EMBL" id="BMLS01000003">
    <property type="protein sequence ID" value="GGO70063.1"/>
    <property type="molecule type" value="Genomic_DNA"/>
</dbReference>